<keyword evidence="6" id="KW-0029">Amino-acid transport</keyword>
<evidence type="ECO:0000256" key="7">
    <source>
        <dbReference type="ARBA" id="ARBA00022989"/>
    </source>
</evidence>
<dbReference type="InterPro" id="IPR043429">
    <property type="entry name" value="ArtM/GltK/GlnP/TcyL/YhdX-like"/>
</dbReference>
<evidence type="ECO:0000256" key="6">
    <source>
        <dbReference type="ARBA" id="ARBA00022970"/>
    </source>
</evidence>
<evidence type="ECO:0000256" key="1">
    <source>
        <dbReference type="ARBA" id="ARBA00004429"/>
    </source>
</evidence>
<dbReference type="RefSeq" id="WP_038278949.1">
    <property type="nucleotide sequence ID" value="NZ_AP018933.1"/>
</dbReference>
<dbReference type="PANTHER" id="PTHR30614">
    <property type="entry name" value="MEMBRANE COMPONENT OF AMINO ACID ABC TRANSPORTER"/>
    <property type="match status" value="1"/>
</dbReference>
<feature type="transmembrane region" description="Helical" evidence="9">
    <location>
        <begin position="184"/>
        <end position="202"/>
    </location>
</feature>
<dbReference type="Gene3D" id="1.10.3720.10">
    <property type="entry name" value="MetI-like"/>
    <property type="match status" value="1"/>
</dbReference>
<dbReference type="PROSITE" id="PS50928">
    <property type="entry name" value="ABC_TM1"/>
    <property type="match status" value="1"/>
</dbReference>
<dbReference type="NCBIfam" id="TIGR01726">
    <property type="entry name" value="HEQRo_perm_3TM"/>
    <property type="match status" value="1"/>
</dbReference>
<reference evidence="11 12" key="1">
    <citation type="submission" date="2018-09" db="EMBL/GenBank/DDBJ databases">
        <title>Zymobacter palmae IAM14233 (=T109) whole genome analysis.</title>
        <authorList>
            <person name="Yanase H."/>
        </authorList>
    </citation>
    <scope>NUCLEOTIDE SEQUENCE [LARGE SCALE GENOMIC DNA]</scope>
    <source>
        <strain evidence="11 12">IAM14233</strain>
    </source>
</reference>
<dbReference type="InterPro" id="IPR010065">
    <property type="entry name" value="AA_ABC_transptr_permease_3TM"/>
</dbReference>
<feature type="transmembrane region" description="Helical" evidence="9">
    <location>
        <begin position="52"/>
        <end position="74"/>
    </location>
</feature>
<dbReference type="GO" id="GO:0022857">
    <property type="term" value="F:transmembrane transporter activity"/>
    <property type="evidence" value="ECO:0007669"/>
    <property type="project" value="InterPro"/>
</dbReference>
<dbReference type="OrthoDB" id="7255919at2"/>
<dbReference type="InterPro" id="IPR000515">
    <property type="entry name" value="MetI-like"/>
</dbReference>
<evidence type="ECO:0000313" key="11">
    <source>
        <dbReference type="EMBL" id="BBG30257.1"/>
    </source>
</evidence>
<dbReference type="SUPFAM" id="SSF161098">
    <property type="entry name" value="MetI-like"/>
    <property type="match status" value="1"/>
</dbReference>
<comment type="subcellular location">
    <subcellularLocation>
        <location evidence="1">Cell inner membrane</location>
        <topology evidence="1">Multi-pass membrane protein</topology>
    </subcellularLocation>
    <subcellularLocation>
        <location evidence="9">Cell membrane</location>
        <topology evidence="9">Multi-pass membrane protein</topology>
    </subcellularLocation>
</comment>
<dbReference type="KEGG" id="zpl:ZBT109_1497"/>
<keyword evidence="3 9" id="KW-0813">Transport</keyword>
<gene>
    <name evidence="11" type="ORF">ZBT109_1497</name>
</gene>
<keyword evidence="12" id="KW-1185">Reference proteome</keyword>
<evidence type="ECO:0000256" key="5">
    <source>
        <dbReference type="ARBA" id="ARBA00022692"/>
    </source>
</evidence>
<evidence type="ECO:0000256" key="9">
    <source>
        <dbReference type="RuleBase" id="RU363032"/>
    </source>
</evidence>
<dbReference type="CDD" id="cd06261">
    <property type="entry name" value="TM_PBP2"/>
    <property type="match status" value="1"/>
</dbReference>
<evidence type="ECO:0000313" key="12">
    <source>
        <dbReference type="Proteomes" id="UP000267342"/>
    </source>
</evidence>
<proteinExistence type="inferred from homology"/>
<keyword evidence="7 9" id="KW-1133">Transmembrane helix</keyword>
<dbReference type="STRING" id="1123510.GCA_000620025_00495"/>
<dbReference type="AlphaFoldDB" id="A0A348HF55"/>
<feature type="transmembrane region" description="Helical" evidence="9">
    <location>
        <begin position="20"/>
        <end position="40"/>
    </location>
</feature>
<name>A0A348HF55_9GAMM</name>
<evidence type="ECO:0000256" key="4">
    <source>
        <dbReference type="ARBA" id="ARBA00022475"/>
    </source>
</evidence>
<accession>A0A348HF55</accession>
<evidence type="ECO:0000259" key="10">
    <source>
        <dbReference type="PROSITE" id="PS50928"/>
    </source>
</evidence>
<sequence length="218" mass="24121">MATFTLWDIVRDLLMGLRWTVLLSLIAFVGGGAVTVLCVWGRLSGMRWVNRLISGYIAFFQGTPLLMQLFLIFFGLSVWQINLSPLVAASVGLTLFTGAFLADIWWAAFRAISKGQWHAARVLGMTRAQTVRYIIVRQAFRHAIAPTVGLAVQVIKNTALASAIGVAEMTRIASIINNATLQPLTLFGLLALGYFCLCYPLSRYARHLEERLDVNGSR</sequence>
<evidence type="ECO:0000256" key="8">
    <source>
        <dbReference type="ARBA" id="ARBA00023136"/>
    </source>
</evidence>
<feature type="domain" description="ABC transmembrane type-1" evidence="10">
    <location>
        <begin position="17"/>
        <end position="205"/>
    </location>
</feature>
<dbReference type="EMBL" id="AP018933">
    <property type="protein sequence ID" value="BBG30257.1"/>
    <property type="molecule type" value="Genomic_DNA"/>
</dbReference>
<evidence type="ECO:0000256" key="3">
    <source>
        <dbReference type="ARBA" id="ARBA00022448"/>
    </source>
</evidence>
<keyword evidence="8 9" id="KW-0472">Membrane</keyword>
<comment type="similarity">
    <text evidence="2">Belongs to the binding-protein-dependent transport system permease family. HisMQ subfamily.</text>
</comment>
<keyword evidence="5 9" id="KW-0812">Transmembrane</keyword>
<dbReference type="PANTHER" id="PTHR30614:SF34">
    <property type="entry name" value="BLR6398 PROTEIN"/>
    <property type="match status" value="1"/>
</dbReference>
<dbReference type="Proteomes" id="UP000267342">
    <property type="component" value="Chromosome"/>
</dbReference>
<evidence type="ECO:0000256" key="2">
    <source>
        <dbReference type="ARBA" id="ARBA00010072"/>
    </source>
</evidence>
<dbReference type="Pfam" id="PF00528">
    <property type="entry name" value="BPD_transp_1"/>
    <property type="match status" value="1"/>
</dbReference>
<keyword evidence="4" id="KW-1003">Cell membrane</keyword>
<protein>
    <submittedName>
        <fullName evidence="11">ABC-type amino acid transport system, permease</fullName>
    </submittedName>
</protein>
<dbReference type="InterPro" id="IPR035906">
    <property type="entry name" value="MetI-like_sf"/>
</dbReference>
<dbReference type="GO" id="GO:0043190">
    <property type="term" value="C:ATP-binding cassette (ABC) transporter complex"/>
    <property type="evidence" value="ECO:0007669"/>
    <property type="project" value="InterPro"/>
</dbReference>
<dbReference type="GO" id="GO:0006865">
    <property type="term" value="P:amino acid transport"/>
    <property type="evidence" value="ECO:0007669"/>
    <property type="project" value="UniProtKB-KW"/>
</dbReference>
<organism evidence="11 12">
    <name type="scientific">Zymobacter palmae</name>
    <dbReference type="NCBI Taxonomy" id="33074"/>
    <lineage>
        <taxon>Bacteria</taxon>
        <taxon>Pseudomonadati</taxon>
        <taxon>Pseudomonadota</taxon>
        <taxon>Gammaproteobacteria</taxon>
        <taxon>Oceanospirillales</taxon>
        <taxon>Halomonadaceae</taxon>
        <taxon>Zymobacter group</taxon>
        <taxon>Zymobacter</taxon>
    </lineage>
</organism>
<feature type="transmembrane region" description="Helical" evidence="9">
    <location>
        <begin position="86"/>
        <end position="108"/>
    </location>
</feature>